<sequence>MNIEGNKKEIEAMEQFHKGNRQEGLRLQEQFAAAFREEYKDKDHCPCKKACRYHGNCKECVAIHRAHQEHVPNCMRPIINAKIKLLSELTEHTIANEIEAPHEILRKEYQSVETD</sequence>
<evidence type="ECO:0000313" key="1">
    <source>
        <dbReference type="EMBL" id="AQP40255.1"/>
    </source>
</evidence>
<protein>
    <submittedName>
        <fullName evidence="1">LPS biosynthesis protein</fullName>
    </submittedName>
</protein>
<organism evidence="1 2">
    <name type="scientific">Anaerostipes hadrus</name>
    <dbReference type="NCBI Taxonomy" id="649756"/>
    <lineage>
        <taxon>Bacteria</taxon>
        <taxon>Bacillati</taxon>
        <taxon>Bacillota</taxon>
        <taxon>Clostridia</taxon>
        <taxon>Lachnospirales</taxon>
        <taxon>Lachnospiraceae</taxon>
        <taxon>Anaerostipes</taxon>
    </lineage>
</organism>
<reference evidence="1 2" key="1">
    <citation type="journal article" date="2016" name="Sci. Rep.">
        <title>Accelerated dysbiosis of gut microbiota during aggravation of DSS-induced colitis by a butyrate-producing bacterium.</title>
        <authorList>
            <person name="Zhang Q."/>
            <person name="Wu Y."/>
            <person name="Wang J."/>
            <person name="Wu G."/>
            <person name="Long W."/>
            <person name="Xue Z."/>
            <person name="Wang L."/>
            <person name="Zhang X."/>
            <person name="Pang X."/>
            <person name="Zhao Y."/>
            <person name="Zhao L."/>
            <person name="Zhang C."/>
        </authorList>
    </citation>
    <scope>NUCLEOTIDE SEQUENCE [LARGE SCALE GENOMIC DNA]</scope>
    <source>
        <strain evidence="1 2">BPB5</strain>
    </source>
</reference>
<accession>A0A1Q2C983</accession>
<dbReference type="Proteomes" id="UP000188159">
    <property type="component" value="Chromosome"/>
</dbReference>
<dbReference type="RefSeq" id="WP_009264034.1">
    <property type="nucleotide sequence ID" value="NZ_BAABYN010000001.1"/>
</dbReference>
<dbReference type="EMBL" id="CP012098">
    <property type="protein sequence ID" value="AQP40255.1"/>
    <property type="molecule type" value="Genomic_DNA"/>
</dbReference>
<gene>
    <name evidence="1" type="ORF">DO83_12120</name>
</gene>
<evidence type="ECO:0000313" key="2">
    <source>
        <dbReference type="Proteomes" id="UP000188159"/>
    </source>
</evidence>
<name>A0A1Q2C983_ANAHA</name>
<dbReference type="AlphaFoldDB" id="A0A1Q2C983"/>
<proteinExistence type="predicted"/>